<dbReference type="PANTHER" id="PTHR43381:SF4">
    <property type="entry name" value="EUKARYOTIC TRANSLATION INITIATION FACTOR 5B"/>
    <property type="match status" value="1"/>
</dbReference>
<evidence type="ECO:0000313" key="16">
    <source>
        <dbReference type="EMBL" id="KAF2732147.1"/>
    </source>
</evidence>
<keyword evidence="11" id="KW-0342">GTP-binding</keyword>
<feature type="compositionally biased region" description="Basic and acidic residues" evidence="14">
    <location>
        <begin position="375"/>
        <end position="389"/>
    </location>
</feature>
<dbReference type="EMBL" id="ML996182">
    <property type="protein sequence ID" value="KAF2732147.1"/>
    <property type="molecule type" value="Genomic_DNA"/>
</dbReference>
<dbReference type="GO" id="GO:0046872">
    <property type="term" value="F:metal ion binding"/>
    <property type="evidence" value="ECO:0007669"/>
    <property type="project" value="UniProtKB-KW"/>
</dbReference>
<keyword evidence="17" id="KW-1185">Reference proteome</keyword>
<dbReference type="GO" id="GO:0003924">
    <property type="term" value="F:GTPase activity"/>
    <property type="evidence" value="ECO:0007669"/>
    <property type="project" value="InterPro"/>
</dbReference>
<sequence length="1074" mass="119066">MPPKKKGNKKAQDDWEADLGESVAPQAEAADTAPKDDEPAAEEEEAVGGLLAALQRRGKKKNKKAVDNDFVEGEDPSADGAAAGLDAKAPEEATFDEDDVFAGNFKPKKGKDAPKPEVENEDKGDDTPRVKTKAEKEKEKKEKEKQRKKEMAAKKKGNAPAKAEPAKPTETKTVAETSAPTPTPEPVAAPGGKKKKLNPALAALQKQQEERRRKEEEQARVAAEEKARAQEEERLAAEELQRKEEQRALKKQKEKEKIEQLKREGKFLTQKQKEQKRKDELRHQQLLESGIVQVGGPEQGEEKKRPVYDNRKKKKAQVEQQKEEAAKREAEEAARKLEELRIAEEQAAAAEAEAQKAREDAEAKKGEDSESGDDWEAKADEMEDVKDSWDAPSDEEAEKPKAPPKSVANGKPASKEKAKAAESEPEDESESESESDSEDESEDEKITATQKAEAARKAAAADRRKQQHEAALAARSKENLRSPICCILGHVDTGKTKLLDKIRQTNVQEGEAGGITQQIGATYFPKEALVKKTAVVNKDDSFNFNVPGLLVIDTPGHESFTNLRSRGSSLCNIAILVVDIMHGLEPQTLESMRLLRDKKTPFIVALNKIDRLFGWSRIDNNGFEDSLALQKKSVQQEFRDRWDFVHTQLQEQGFNSELFHQNKNMARYVSVVPTSAHTGEGIPDMLKLIIKLTQERMTNNLMYLSEVECTVLEVKVIEGLGTTIDVVLSNGVLHEGDRIVLCGNPEPIATNIRALLTPAEMKELRVKSAYVHNKEVKAAMGIKIAADGLDTAIAGSRLLVVGKDDDEEDLMDDVMGDLAHLLSKVSKSGRGVSVQASTLGSLEALLEFLRVSKIPVSTISIGPVFKKDVLRAGVMLEKAKEYAVMLCFDVKVDKDAKAYADEIGVKIFEADIIYHLFDKFTAHMKQLEEQRKEESKMLAVFPCVLNPIAVFNKKDPIVVGVDVIDGNLKLLTPIAAIKKNAVTGVKEIINLGRVTSIERDHKQVPVCKKGQPSVAVKIEGANQPMYGRHLEEKDILYSAISRKSIDTLKEFYRNDVSQDEWRLIVTLKKEFDIV</sequence>
<dbReference type="AlphaFoldDB" id="A0A9P4UXH7"/>
<evidence type="ECO:0000256" key="2">
    <source>
        <dbReference type="ARBA" id="ARBA00007733"/>
    </source>
</evidence>
<dbReference type="Gene3D" id="3.40.50.300">
    <property type="entry name" value="P-loop containing nucleotide triphosphate hydrolases"/>
    <property type="match status" value="1"/>
</dbReference>
<protein>
    <recommendedName>
        <fullName evidence="4">Eukaryotic translation initiation factor 5B</fullName>
        <ecNumber evidence="3">3.6.5.3</ecNumber>
    </recommendedName>
    <alternativeName>
        <fullName evidence="12">Translation initiation factor IF-2</fullName>
    </alternativeName>
</protein>
<keyword evidence="8" id="KW-0547">Nucleotide-binding</keyword>
<feature type="compositionally biased region" description="Basic and acidic residues" evidence="14">
    <location>
        <begin position="453"/>
        <end position="468"/>
    </location>
</feature>
<feature type="compositionally biased region" description="Low complexity" evidence="14">
    <location>
        <begin position="78"/>
        <end position="87"/>
    </location>
</feature>
<evidence type="ECO:0000256" key="14">
    <source>
        <dbReference type="SAM" id="MobiDB-lite"/>
    </source>
</evidence>
<evidence type="ECO:0000256" key="10">
    <source>
        <dbReference type="ARBA" id="ARBA00022917"/>
    </source>
</evidence>
<dbReference type="InterPro" id="IPR015760">
    <property type="entry name" value="TIF_IF2"/>
</dbReference>
<keyword evidence="9" id="KW-0378">Hydrolase</keyword>
<dbReference type="SUPFAM" id="SSF52156">
    <property type="entry name" value="Initiation factor IF2/eIF5b, domain 3"/>
    <property type="match status" value="1"/>
</dbReference>
<evidence type="ECO:0000256" key="13">
    <source>
        <dbReference type="ARBA" id="ARBA00048107"/>
    </source>
</evidence>
<comment type="caution">
    <text evidence="16">The sequence shown here is derived from an EMBL/GenBank/DDBJ whole genome shotgun (WGS) entry which is preliminary data.</text>
</comment>
<dbReference type="GO" id="GO:0003743">
    <property type="term" value="F:translation initiation factor activity"/>
    <property type="evidence" value="ECO:0007669"/>
    <property type="project" value="UniProtKB-KW"/>
</dbReference>
<dbReference type="Pfam" id="PF00009">
    <property type="entry name" value="GTP_EFTU"/>
    <property type="match status" value="1"/>
</dbReference>
<evidence type="ECO:0000256" key="6">
    <source>
        <dbReference type="ARBA" id="ARBA00022540"/>
    </source>
</evidence>
<dbReference type="Proteomes" id="UP000799444">
    <property type="component" value="Unassembled WGS sequence"/>
</dbReference>
<feature type="compositionally biased region" description="Basic and acidic residues" evidence="14">
    <location>
        <begin position="207"/>
        <end position="285"/>
    </location>
</feature>
<evidence type="ECO:0000256" key="3">
    <source>
        <dbReference type="ARBA" id="ARBA00011986"/>
    </source>
</evidence>
<dbReference type="PANTHER" id="PTHR43381">
    <property type="entry name" value="TRANSLATION INITIATION FACTOR IF-2-RELATED"/>
    <property type="match status" value="1"/>
</dbReference>
<accession>A0A9P4UXH7</accession>
<dbReference type="InterPro" id="IPR029459">
    <property type="entry name" value="EFTU-type"/>
</dbReference>
<dbReference type="InterPro" id="IPR005225">
    <property type="entry name" value="Small_GTP-bd"/>
</dbReference>
<keyword evidence="6" id="KW-0396">Initiation factor</keyword>
<evidence type="ECO:0000256" key="9">
    <source>
        <dbReference type="ARBA" id="ARBA00022801"/>
    </source>
</evidence>
<dbReference type="FunFam" id="2.40.30.10:FF:000013">
    <property type="entry name" value="eukaryotic translation initiation factor 5B"/>
    <property type="match status" value="1"/>
</dbReference>
<evidence type="ECO:0000256" key="5">
    <source>
        <dbReference type="ARBA" id="ARBA00022490"/>
    </source>
</evidence>
<dbReference type="Pfam" id="PF11987">
    <property type="entry name" value="IF-2"/>
    <property type="match status" value="1"/>
</dbReference>
<dbReference type="GO" id="GO:0005525">
    <property type="term" value="F:GTP binding"/>
    <property type="evidence" value="ECO:0007669"/>
    <property type="project" value="UniProtKB-KW"/>
</dbReference>
<organism evidence="16 17">
    <name type="scientific">Polyplosphaeria fusca</name>
    <dbReference type="NCBI Taxonomy" id="682080"/>
    <lineage>
        <taxon>Eukaryota</taxon>
        <taxon>Fungi</taxon>
        <taxon>Dikarya</taxon>
        <taxon>Ascomycota</taxon>
        <taxon>Pezizomycotina</taxon>
        <taxon>Dothideomycetes</taxon>
        <taxon>Pleosporomycetidae</taxon>
        <taxon>Pleosporales</taxon>
        <taxon>Tetraplosphaeriaceae</taxon>
        <taxon>Polyplosphaeria</taxon>
    </lineage>
</organism>
<dbReference type="SUPFAM" id="SSF50447">
    <property type="entry name" value="Translation proteins"/>
    <property type="match status" value="1"/>
</dbReference>
<dbReference type="PRINTS" id="PR00315">
    <property type="entry name" value="ELONGATNFCT"/>
</dbReference>
<evidence type="ECO:0000256" key="4">
    <source>
        <dbReference type="ARBA" id="ARBA00013824"/>
    </source>
</evidence>
<dbReference type="OrthoDB" id="4928at2759"/>
<comment type="similarity">
    <text evidence="2">Belongs to the TRAFAC class translation factor GTPase superfamily. Classic translation factor GTPase family. IF-2 subfamily.</text>
</comment>
<feature type="region of interest" description="Disordered" evidence="14">
    <location>
        <begin position="1"/>
        <end position="475"/>
    </location>
</feature>
<dbReference type="InterPro" id="IPR036925">
    <property type="entry name" value="TIF_IF2_dom3_sf"/>
</dbReference>
<keyword evidence="10" id="KW-0648">Protein biosynthesis</keyword>
<gene>
    <name evidence="16" type="ORF">EJ04DRAFT_343034</name>
</gene>
<feature type="compositionally biased region" description="Basic and acidic residues" evidence="14">
    <location>
        <begin position="125"/>
        <end position="153"/>
    </location>
</feature>
<evidence type="ECO:0000259" key="15">
    <source>
        <dbReference type="PROSITE" id="PS51722"/>
    </source>
</evidence>
<proteinExistence type="inferred from homology"/>
<evidence type="ECO:0000313" key="17">
    <source>
        <dbReference type="Proteomes" id="UP000799444"/>
    </source>
</evidence>
<dbReference type="InterPro" id="IPR000795">
    <property type="entry name" value="T_Tr_GTP-bd_dom"/>
</dbReference>
<dbReference type="EC" id="3.6.5.3" evidence="3"/>
<dbReference type="NCBIfam" id="NF003078">
    <property type="entry name" value="PRK04004.1"/>
    <property type="match status" value="1"/>
</dbReference>
<keyword evidence="5" id="KW-0963">Cytoplasm</keyword>
<dbReference type="Gene3D" id="2.40.30.10">
    <property type="entry name" value="Translation factors"/>
    <property type="match status" value="2"/>
</dbReference>
<feature type="compositionally biased region" description="Acidic residues" evidence="14">
    <location>
        <begin position="423"/>
        <end position="443"/>
    </location>
</feature>
<dbReference type="Pfam" id="PF14578">
    <property type="entry name" value="GTP_EFTU_D4"/>
    <property type="match status" value="1"/>
</dbReference>
<dbReference type="PROSITE" id="PS51722">
    <property type="entry name" value="G_TR_2"/>
    <property type="match status" value="1"/>
</dbReference>
<dbReference type="InterPro" id="IPR009000">
    <property type="entry name" value="Transl_B-barrel_sf"/>
</dbReference>
<evidence type="ECO:0000256" key="1">
    <source>
        <dbReference type="ARBA" id="ARBA00004496"/>
    </source>
</evidence>
<reference evidence="16" key="1">
    <citation type="journal article" date="2020" name="Stud. Mycol.">
        <title>101 Dothideomycetes genomes: a test case for predicting lifestyles and emergence of pathogens.</title>
        <authorList>
            <person name="Haridas S."/>
            <person name="Albert R."/>
            <person name="Binder M."/>
            <person name="Bloem J."/>
            <person name="Labutti K."/>
            <person name="Salamov A."/>
            <person name="Andreopoulos B."/>
            <person name="Baker S."/>
            <person name="Barry K."/>
            <person name="Bills G."/>
            <person name="Bluhm B."/>
            <person name="Cannon C."/>
            <person name="Castanera R."/>
            <person name="Culley D."/>
            <person name="Daum C."/>
            <person name="Ezra D."/>
            <person name="Gonzalez J."/>
            <person name="Henrissat B."/>
            <person name="Kuo A."/>
            <person name="Liang C."/>
            <person name="Lipzen A."/>
            <person name="Lutzoni F."/>
            <person name="Magnuson J."/>
            <person name="Mondo S."/>
            <person name="Nolan M."/>
            <person name="Ohm R."/>
            <person name="Pangilinan J."/>
            <person name="Park H.-J."/>
            <person name="Ramirez L."/>
            <person name="Alfaro M."/>
            <person name="Sun H."/>
            <person name="Tritt A."/>
            <person name="Yoshinaga Y."/>
            <person name="Zwiers L.-H."/>
            <person name="Turgeon B."/>
            <person name="Goodwin S."/>
            <person name="Spatafora J."/>
            <person name="Crous P."/>
            <person name="Grigoriev I."/>
        </authorList>
    </citation>
    <scope>NUCLEOTIDE SEQUENCE</scope>
    <source>
        <strain evidence="16">CBS 125425</strain>
    </source>
</reference>
<dbReference type="FunFam" id="2.40.30.10:FF:000026">
    <property type="entry name" value="Eukaryotic translation initiation factor 5B"/>
    <property type="match status" value="1"/>
</dbReference>
<feature type="compositionally biased region" description="Basic and acidic residues" evidence="14">
    <location>
        <begin position="353"/>
        <end position="368"/>
    </location>
</feature>
<evidence type="ECO:0000256" key="11">
    <source>
        <dbReference type="ARBA" id="ARBA00023134"/>
    </source>
</evidence>
<dbReference type="NCBIfam" id="TIGR00231">
    <property type="entry name" value="small_GTP"/>
    <property type="match status" value="1"/>
</dbReference>
<feature type="compositionally biased region" description="Low complexity" evidence="14">
    <location>
        <begin position="171"/>
        <end position="180"/>
    </location>
</feature>
<dbReference type="GO" id="GO:0005739">
    <property type="term" value="C:mitochondrion"/>
    <property type="evidence" value="ECO:0007669"/>
    <property type="project" value="TreeGrafter"/>
</dbReference>
<dbReference type="FunFam" id="3.40.50.300:FF:000112">
    <property type="entry name" value="Eukaryotic translation initiation factor 5B"/>
    <property type="match status" value="1"/>
</dbReference>
<comment type="subcellular location">
    <subcellularLocation>
        <location evidence="1">Cytoplasm</location>
    </subcellularLocation>
</comment>
<feature type="domain" description="Tr-type G" evidence="15">
    <location>
        <begin position="480"/>
        <end position="698"/>
    </location>
</feature>
<dbReference type="FunFam" id="3.40.50.10050:FF:000002">
    <property type="entry name" value="Eukaryotic translation initiation factor 5B"/>
    <property type="match status" value="1"/>
</dbReference>
<dbReference type="Gene3D" id="3.40.50.10050">
    <property type="entry name" value="Translation initiation factor IF- 2, domain 3"/>
    <property type="match status" value="1"/>
</dbReference>
<dbReference type="SUPFAM" id="SSF52540">
    <property type="entry name" value="P-loop containing nucleoside triphosphate hydrolases"/>
    <property type="match status" value="1"/>
</dbReference>
<feature type="compositionally biased region" description="Basic and acidic residues" evidence="14">
    <location>
        <begin position="300"/>
        <end position="344"/>
    </location>
</feature>
<evidence type="ECO:0000256" key="12">
    <source>
        <dbReference type="ARBA" id="ARBA00032478"/>
    </source>
</evidence>
<keyword evidence="7" id="KW-0479">Metal-binding</keyword>
<dbReference type="CDD" id="cd01887">
    <property type="entry name" value="IF2_eIF5B"/>
    <property type="match status" value="1"/>
</dbReference>
<dbReference type="InterPro" id="IPR027417">
    <property type="entry name" value="P-loop_NTPase"/>
</dbReference>
<evidence type="ECO:0000256" key="7">
    <source>
        <dbReference type="ARBA" id="ARBA00022723"/>
    </source>
</evidence>
<name>A0A9P4UXH7_9PLEO</name>
<evidence type="ECO:0000256" key="8">
    <source>
        <dbReference type="ARBA" id="ARBA00022741"/>
    </source>
</evidence>
<dbReference type="CDD" id="cd03703">
    <property type="entry name" value="aeIF5B_II"/>
    <property type="match status" value="1"/>
</dbReference>
<dbReference type="InterPro" id="IPR023115">
    <property type="entry name" value="TIF_IF2_dom3"/>
</dbReference>
<comment type="catalytic activity">
    <reaction evidence="13">
        <text>GTP + H2O = GDP + phosphate + H(+)</text>
        <dbReference type="Rhea" id="RHEA:19669"/>
        <dbReference type="ChEBI" id="CHEBI:15377"/>
        <dbReference type="ChEBI" id="CHEBI:15378"/>
        <dbReference type="ChEBI" id="CHEBI:37565"/>
        <dbReference type="ChEBI" id="CHEBI:43474"/>
        <dbReference type="ChEBI" id="CHEBI:58189"/>
        <dbReference type="EC" id="3.6.5.3"/>
    </reaction>
</comment>
<feature type="compositionally biased region" description="Basic and acidic residues" evidence="14">
    <location>
        <begin position="413"/>
        <end position="422"/>
    </location>
</feature>